<dbReference type="STRING" id="1299998.AUL39_02380"/>
<evidence type="ECO:0000313" key="2">
    <source>
        <dbReference type="Proteomes" id="UP000054078"/>
    </source>
</evidence>
<protein>
    <submittedName>
        <fullName evidence="1">Uncharacterized protein</fullName>
    </submittedName>
</protein>
<name>A0A100YWX9_TRASO</name>
<dbReference type="AlphaFoldDB" id="A0A100YWX9"/>
<organism evidence="1 2">
    <name type="scientific">Tractidigestivibacter scatoligenes</name>
    <name type="common">Olsenella scatoligenes</name>
    <dbReference type="NCBI Taxonomy" id="1299998"/>
    <lineage>
        <taxon>Bacteria</taxon>
        <taxon>Bacillati</taxon>
        <taxon>Actinomycetota</taxon>
        <taxon>Coriobacteriia</taxon>
        <taxon>Coriobacteriales</taxon>
        <taxon>Atopobiaceae</taxon>
        <taxon>Tractidigestivibacter</taxon>
    </lineage>
</organism>
<dbReference type="Proteomes" id="UP000054078">
    <property type="component" value="Unassembled WGS sequence"/>
</dbReference>
<comment type="caution">
    <text evidence="1">The sequence shown here is derived from an EMBL/GenBank/DDBJ whole genome shotgun (WGS) entry which is preliminary data.</text>
</comment>
<sequence length="61" mass="6835">MDLALGTICVTYDLHPALYSLPIEQPRCLFHLIGEKVERLGRDRPACRLKGECPCDFGTTT</sequence>
<gene>
    <name evidence="1" type="ORF">AUL39_02380</name>
</gene>
<dbReference type="EMBL" id="LOJF01000001">
    <property type="protein sequence ID" value="KUH59198.1"/>
    <property type="molecule type" value="Genomic_DNA"/>
</dbReference>
<keyword evidence="2" id="KW-1185">Reference proteome</keyword>
<proteinExistence type="predicted"/>
<accession>A0A100YWX9</accession>
<reference evidence="1 2" key="1">
    <citation type="submission" date="2015-12" db="EMBL/GenBank/DDBJ databases">
        <title>Draft Genome Sequence of Olsenella scatoligenes SK9K4T; a Producer of 3-Methylindole- (skatole) and 4-Methylphenol- (p-cresol) Isolated from Pig Feces.</title>
        <authorList>
            <person name="Li X."/>
            <person name="Borg B."/>
            <person name="Canibe N."/>
        </authorList>
    </citation>
    <scope>NUCLEOTIDE SEQUENCE [LARGE SCALE GENOMIC DNA]</scope>
    <source>
        <strain evidence="1 2">SK9K4</strain>
    </source>
</reference>
<evidence type="ECO:0000313" key="1">
    <source>
        <dbReference type="EMBL" id="KUH59198.1"/>
    </source>
</evidence>